<keyword evidence="3 4" id="KW-0975">Bacterial flagellum</keyword>
<dbReference type="RefSeq" id="WP_338028773.1">
    <property type="nucleotide sequence ID" value="NZ_JAFBEC010000004.1"/>
</dbReference>
<dbReference type="Pfam" id="PF02049">
    <property type="entry name" value="FliE"/>
    <property type="match status" value="1"/>
</dbReference>
<dbReference type="Proteomes" id="UP000741863">
    <property type="component" value="Unassembled WGS sequence"/>
</dbReference>
<comment type="subcellular location">
    <subcellularLocation>
        <location evidence="1 4">Bacterial flagellum basal body</location>
    </subcellularLocation>
</comment>
<organism evidence="6 7">
    <name type="scientific">Geomicrobium sediminis</name>
    <dbReference type="NCBI Taxonomy" id="1347788"/>
    <lineage>
        <taxon>Bacteria</taxon>
        <taxon>Bacillati</taxon>
        <taxon>Bacillota</taxon>
        <taxon>Bacilli</taxon>
        <taxon>Bacillales</taxon>
        <taxon>Geomicrobium</taxon>
    </lineage>
</organism>
<dbReference type="PANTHER" id="PTHR34653">
    <property type="match status" value="1"/>
</dbReference>
<keyword evidence="6" id="KW-0969">Cilium</keyword>
<name>A0ABS2PB08_9BACL</name>
<dbReference type="PRINTS" id="PR01006">
    <property type="entry name" value="FLGHOOKFLIE"/>
</dbReference>
<proteinExistence type="inferred from homology"/>
<dbReference type="EMBL" id="JAFBEC010000004">
    <property type="protein sequence ID" value="MBM7632588.1"/>
    <property type="molecule type" value="Genomic_DNA"/>
</dbReference>
<evidence type="ECO:0000256" key="1">
    <source>
        <dbReference type="ARBA" id="ARBA00004117"/>
    </source>
</evidence>
<dbReference type="NCBIfam" id="TIGR00205">
    <property type="entry name" value="fliE"/>
    <property type="match status" value="1"/>
</dbReference>
<dbReference type="InterPro" id="IPR001624">
    <property type="entry name" value="FliE"/>
</dbReference>
<evidence type="ECO:0000313" key="6">
    <source>
        <dbReference type="EMBL" id="MBM7632588.1"/>
    </source>
</evidence>
<sequence length="104" mass="11630">MTIQHTSMFAPVQSIAKETIQPRVERTAADAHESFATTLQQAIQSVNNEQQHSQEMTTRLVNGDVESLHDVMIASEKSGIALQATVEVRNKVVEAYETMMRMQV</sequence>
<comment type="caution">
    <text evidence="6">The sequence shown here is derived from an EMBL/GenBank/DDBJ whole genome shotgun (WGS) entry which is preliminary data.</text>
</comment>
<evidence type="ECO:0000313" key="7">
    <source>
        <dbReference type="Proteomes" id="UP000741863"/>
    </source>
</evidence>
<protein>
    <recommendedName>
        <fullName evidence="4 5">Flagellar hook-basal body complex protein FliE</fullName>
    </recommendedName>
</protein>
<evidence type="ECO:0000256" key="4">
    <source>
        <dbReference type="HAMAP-Rule" id="MF_00724"/>
    </source>
</evidence>
<evidence type="ECO:0000256" key="3">
    <source>
        <dbReference type="ARBA" id="ARBA00023143"/>
    </source>
</evidence>
<evidence type="ECO:0000256" key="2">
    <source>
        <dbReference type="ARBA" id="ARBA00009272"/>
    </source>
</evidence>
<keyword evidence="6" id="KW-0966">Cell projection</keyword>
<evidence type="ECO:0000256" key="5">
    <source>
        <dbReference type="NCBIfam" id="TIGR00205"/>
    </source>
</evidence>
<accession>A0ABS2PB08</accession>
<keyword evidence="6" id="KW-0282">Flagellum</keyword>
<reference evidence="6 7" key="1">
    <citation type="submission" date="2021-01" db="EMBL/GenBank/DDBJ databases">
        <title>Genomic Encyclopedia of Type Strains, Phase IV (KMG-IV): sequencing the most valuable type-strain genomes for metagenomic binning, comparative biology and taxonomic classification.</title>
        <authorList>
            <person name="Goeker M."/>
        </authorList>
    </citation>
    <scope>NUCLEOTIDE SEQUENCE [LARGE SCALE GENOMIC DNA]</scope>
    <source>
        <strain evidence="6 7">DSM 25540</strain>
    </source>
</reference>
<gene>
    <name evidence="4" type="primary">fliE</name>
    <name evidence="6" type="ORF">JOD17_001682</name>
</gene>
<dbReference type="HAMAP" id="MF_00724">
    <property type="entry name" value="FliE"/>
    <property type="match status" value="1"/>
</dbReference>
<comment type="similarity">
    <text evidence="2 4">Belongs to the FliE family.</text>
</comment>
<keyword evidence="7" id="KW-1185">Reference proteome</keyword>
<dbReference type="PANTHER" id="PTHR34653:SF1">
    <property type="entry name" value="FLAGELLAR HOOK-BASAL BODY COMPLEX PROTEIN FLIE"/>
    <property type="match status" value="1"/>
</dbReference>